<proteinExistence type="predicted"/>
<evidence type="ECO:0000313" key="1">
    <source>
        <dbReference type="EMBL" id="MDV7221702.1"/>
    </source>
</evidence>
<reference evidence="1 2" key="1">
    <citation type="submission" date="2023-10" db="EMBL/GenBank/DDBJ databases">
        <title>Characterization of rhizosphere-enriched actinobacteria from wheat plants lab-grown on chernevaya soil.</title>
        <authorList>
            <person name="Tikhonova E.N."/>
            <person name="Konopkin A."/>
            <person name="Kravchenko I.K."/>
        </authorList>
    </citation>
    <scope>NUCLEOTIDE SEQUENCE [LARGE SCALE GENOMIC DNA]</scope>
    <source>
        <strain evidence="1 2">RR29</strain>
    </source>
</reference>
<gene>
    <name evidence="1" type="ORF">R5A26_37770</name>
</gene>
<comment type="caution">
    <text evidence="1">The sequence shown here is derived from an EMBL/GenBank/DDBJ whole genome shotgun (WGS) entry which is preliminary data.</text>
</comment>
<evidence type="ECO:0000313" key="2">
    <source>
        <dbReference type="Proteomes" id="UP001187346"/>
    </source>
</evidence>
<accession>A0ABU4FM53</accession>
<dbReference type="EMBL" id="JAWMAJ010000185">
    <property type="protein sequence ID" value="MDV7221702.1"/>
    <property type="molecule type" value="Genomic_DNA"/>
</dbReference>
<organism evidence="1 2">
    <name type="scientific">Streptomyces prunicolor</name>
    <dbReference type="NCBI Taxonomy" id="67348"/>
    <lineage>
        <taxon>Bacteria</taxon>
        <taxon>Bacillati</taxon>
        <taxon>Actinomycetota</taxon>
        <taxon>Actinomycetes</taxon>
        <taxon>Kitasatosporales</taxon>
        <taxon>Streptomycetaceae</taxon>
        <taxon>Streptomyces</taxon>
    </lineage>
</organism>
<protein>
    <submittedName>
        <fullName evidence="1">Uncharacterized protein</fullName>
    </submittedName>
</protein>
<name>A0ABU4FM53_9ACTN</name>
<sequence length="167" mass="19282">MSSAPVRFRDPRSTEYDFLDSMLVRCPRCERIAHVVRPPGPRPEPGRALFAPRHLVCRSCGQSRTWAERSICFPRGSVGLAWDPYFRLPLWLQTQTRHGGLWAYGLPHLDLIRRFVAADLRERAPWYDTGQKMTLVARLPAWIKSAKNRDEILRAVDRLRATVIAPH</sequence>
<keyword evidence="2" id="KW-1185">Reference proteome</keyword>
<dbReference type="RefSeq" id="WP_019062047.1">
    <property type="nucleotide sequence ID" value="NZ_JAPEMW010000001.1"/>
</dbReference>
<dbReference type="Proteomes" id="UP001187346">
    <property type="component" value="Unassembled WGS sequence"/>
</dbReference>